<name>A0ACC0IXD5_9ERIC</name>
<accession>A0ACC0IXD5</accession>
<dbReference type="EMBL" id="CM045758">
    <property type="protein sequence ID" value="KAI8030587.1"/>
    <property type="molecule type" value="Genomic_DNA"/>
</dbReference>
<organism evidence="1 2">
    <name type="scientific">Camellia lanceoleosa</name>
    <dbReference type="NCBI Taxonomy" id="1840588"/>
    <lineage>
        <taxon>Eukaryota</taxon>
        <taxon>Viridiplantae</taxon>
        <taxon>Streptophyta</taxon>
        <taxon>Embryophyta</taxon>
        <taxon>Tracheophyta</taxon>
        <taxon>Spermatophyta</taxon>
        <taxon>Magnoliopsida</taxon>
        <taxon>eudicotyledons</taxon>
        <taxon>Gunneridae</taxon>
        <taxon>Pentapetalae</taxon>
        <taxon>asterids</taxon>
        <taxon>Ericales</taxon>
        <taxon>Theaceae</taxon>
        <taxon>Camellia</taxon>
    </lineage>
</organism>
<sequence>MEEKRETAQVYYKAMPKKARKLAKEFFKKMDDNGDTKVSLIKFAGLMGEEGYEAMNNPTFFKEIIKNKNGELDFDDVKTLYYIIQSGRPMCGCSRKLIVGMNFTCVKCFSCDPKSLSSPYLFWPWKVCSQAF</sequence>
<gene>
    <name evidence="1" type="ORF">LOK49_LG01G01329</name>
</gene>
<proteinExistence type="predicted"/>
<evidence type="ECO:0000313" key="2">
    <source>
        <dbReference type="Proteomes" id="UP001060215"/>
    </source>
</evidence>
<keyword evidence="2" id="KW-1185">Reference proteome</keyword>
<dbReference type="Proteomes" id="UP001060215">
    <property type="component" value="Chromosome 1"/>
</dbReference>
<comment type="caution">
    <text evidence="1">The sequence shown here is derived from an EMBL/GenBank/DDBJ whole genome shotgun (WGS) entry which is preliminary data.</text>
</comment>
<evidence type="ECO:0000313" key="1">
    <source>
        <dbReference type="EMBL" id="KAI8030587.1"/>
    </source>
</evidence>
<protein>
    <submittedName>
        <fullName evidence="1">Uncharacterized protein</fullName>
    </submittedName>
</protein>
<reference evidence="1 2" key="1">
    <citation type="journal article" date="2022" name="Plant J.">
        <title>Chromosome-level genome of Camellia lanceoleosa provides a valuable resource for understanding genome evolution and self-incompatibility.</title>
        <authorList>
            <person name="Gong W."/>
            <person name="Xiao S."/>
            <person name="Wang L."/>
            <person name="Liao Z."/>
            <person name="Chang Y."/>
            <person name="Mo W."/>
            <person name="Hu G."/>
            <person name="Li W."/>
            <person name="Zhao G."/>
            <person name="Zhu H."/>
            <person name="Hu X."/>
            <person name="Ji K."/>
            <person name="Xiang X."/>
            <person name="Song Q."/>
            <person name="Yuan D."/>
            <person name="Jin S."/>
            <person name="Zhang L."/>
        </authorList>
    </citation>
    <scope>NUCLEOTIDE SEQUENCE [LARGE SCALE GENOMIC DNA]</scope>
    <source>
        <strain evidence="1">SQ_2022a</strain>
    </source>
</reference>